<dbReference type="EMBL" id="CP007142">
    <property type="protein sequence ID" value="AJQ93771.1"/>
    <property type="molecule type" value="Genomic_DNA"/>
</dbReference>
<accession>A0A0C5VHR0</accession>
<evidence type="ECO:0000313" key="1">
    <source>
        <dbReference type="EMBL" id="AJQ93771.1"/>
    </source>
</evidence>
<dbReference type="Proteomes" id="UP000032266">
    <property type="component" value="Chromosome"/>
</dbReference>
<evidence type="ECO:0000313" key="2">
    <source>
        <dbReference type="Proteomes" id="UP000032266"/>
    </source>
</evidence>
<keyword evidence="2" id="KW-1185">Reference proteome</keyword>
<proteinExistence type="predicted"/>
<dbReference type="RefSeq" id="WP_044616456.1">
    <property type="nucleotide sequence ID" value="NZ_CP007142.1"/>
</dbReference>
<sequence length="66" mass="7694">MANFKSLLLVDAAERKHGYQELALSVFDHWLDSEEASELLDNVQQETDDHRTSSIFNFHKDIVQNF</sequence>
<protein>
    <submittedName>
        <fullName evidence="1">Uncharacterized protein</fullName>
    </submittedName>
</protein>
<dbReference type="KEGG" id="gsn:YC6258_01723"/>
<gene>
    <name evidence="1" type="ORF">YC6258_01723</name>
</gene>
<organism evidence="1 2">
    <name type="scientific">Gynuella sunshinyii YC6258</name>
    <dbReference type="NCBI Taxonomy" id="1445510"/>
    <lineage>
        <taxon>Bacteria</taxon>
        <taxon>Pseudomonadati</taxon>
        <taxon>Pseudomonadota</taxon>
        <taxon>Gammaproteobacteria</taxon>
        <taxon>Oceanospirillales</taxon>
        <taxon>Saccharospirillaceae</taxon>
        <taxon>Gynuella</taxon>
    </lineage>
</organism>
<dbReference type="AlphaFoldDB" id="A0A0C5VHR0"/>
<name>A0A0C5VHR0_9GAMM</name>
<reference evidence="1 2" key="1">
    <citation type="submission" date="2014-01" db="EMBL/GenBank/DDBJ databases">
        <title>Full genme sequencing of cellulolytic bacterium Gynuella sunshinyii YC6258T gen. nov., sp. nov.</title>
        <authorList>
            <person name="Khan H."/>
            <person name="Chung E.J."/>
            <person name="Chung Y.R."/>
        </authorList>
    </citation>
    <scope>NUCLEOTIDE SEQUENCE [LARGE SCALE GENOMIC DNA]</scope>
    <source>
        <strain evidence="1 2">YC6258</strain>
    </source>
</reference>
<dbReference type="OrthoDB" id="6308559at2"/>
<dbReference type="HOGENOM" id="CLU_2825092_0_0_6"/>